<sequence length="63" mass="7023">MSKLKLINQDIQNSDSVLHIVLPTNKENVNLPDLKQGVSLYSELNCGPVAGFDATRKPVRHHE</sequence>
<evidence type="ECO:0000313" key="2">
    <source>
        <dbReference type="Proteomes" id="UP000274822"/>
    </source>
</evidence>
<name>A0A433Q7K6_9FUNG</name>
<dbReference type="EMBL" id="RBNJ01012105">
    <property type="protein sequence ID" value="RUS25755.1"/>
    <property type="molecule type" value="Genomic_DNA"/>
</dbReference>
<reference evidence="1 2" key="1">
    <citation type="journal article" date="2018" name="New Phytol.">
        <title>Phylogenomics of Endogonaceae and evolution of mycorrhizas within Mucoromycota.</title>
        <authorList>
            <person name="Chang Y."/>
            <person name="Desiro A."/>
            <person name="Na H."/>
            <person name="Sandor L."/>
            <person name="Lipzen A."/>
            <person name="Clum A."/>
            <person name="Barry K."/>
            <person name="Grigoriev I.V."/>
            <person name="Martin F.M."/>
            <person name="Stajich J.E."/>
            <person name="Smith M.E."/>
            <person name="Bonito G."/>
            <person name="Spatafora J.W."/>
        </authorList>
    </citation>
    <scope>NUCLEOTIDE SEQUENCE [LARGE SCALE GENOMIC DNA]</scope>
    <source>
        <strain evidence="1 2">AD002</strain>
    </source>
</reference>
<dbReference type="Proteomes" id="UP000274822">
    <property type="component" value="Unassembled WGS sequence"/>
</dbReference>
<keyword evidence="2" id="KW-1185">Reference proteome</keyword>
<accession>A0A433Q7K6</accession>
<evidence type="ECO:0000313" key="1">
    <source>
        <dbReference type="EMBL" id="RUS25755.1"/>
    </source>
</evidence>
<proteinExistence type="predicted"/>
<protein>
    <submittedName>
        <fullName evidence="1">Uncharacterized protein</fullName>
    </submittedName>
</protein>
<organism evidence="1 2">
    <name type="scientific">Jimgerdemannia flammicorona</name>
    <dbReference type="NCBI Taxonomy" id="994334"/>
    <lineage>
        <taxon>Eukaryota</taxon>
        <taxon>Fungi</taxon>
        <taxon>Fungi incertae sedis</taxon>
        <taxon>Mucoromycota</taxon>
        <taxon>Mucoromycotina</taxon>
        <taxon>Endogonomycetes</taxon>
        <taxon>Endogonales</taxon>
        <taxon>Endogonaceae</taxon>
        <taxon>Jimgerdemannia</taxon>
    </lineage>
</organism>
<gene>
    <name evidence="1" type="ORF">BC938DRAFT_471711</name>
</gene>
<comment type="caution">
    <text evidence="1">The sequence shown here is derived from an EMBL/GenBank/DDBJ whole genome shotgun (WGS) entry which is preliminary data.</text>
</comment>
<dbReference type="AlphaFoldDB" id="A0A433Q7K6"/>